<feature type="transmembrane region" description="Helical" evidence="1">
    <location>
        <begin position="9"/>
        <end position="28"/>
    </location>
</feature>
<dbReference type="EMBL" id="JACIDA010000001">
    <property type="protein sequence ID" value="MBB3871015.1"/>
    <property type="molecule type" value="Genomic_DNA"/>
</dbReference>
<keyword evidence="1" id="KW-0812">Transmembrane</keyword>
<dbReference type="AlphaFoldDB" id="A0A7W6EYJ6"/>
<dbReference type="InterPro" id="IPR021440">
    <property type="entry name" value="DUF3089"/>
</dbReference>
<dbReference type="Proteomes" id="UP000532936">
    <property type="component" value="Unassembled WGS sequence"/>
</dbReference>
<evidence type="ECO:0008006" key="4">
    <source>
        <dbReference type="Google" id="ProtNLM"/>
    </source>
</evidence>
<proteinExistence type="predicted"/>
<accession>A0A7W6EYJ6</accession>
<keyword evidence="1" id="KW-0472">Membrane</keyword>
<dbReference type="SUPFAM" id="SSF53474">
    <property type="entry name" value="alpha/beta-Hydrolases"/>
    <property type="match status" value="1"/>
</dbReference>
<sequence>MRGLTTRQWIGYIGFVLVFLLTAAVAVWRGDILRAGLDPQVPFQTYKPPPAPDYADPRAWALRDARAPGAGGANVFFVHSTTFNGGRDWNGAIGDPKADAYLYRVVLPNYAGPFARAGAVSAPRYRQASLYTRLTLRDDAREARAFAYGDVLAAFDAWLARHPTGPIVLAGVEQGADLLDRLIRDRIAPDGAVRDRLVAAYLMDTIIAAENLPDSIPACADRRQIHCVIAWSQVGDRDDSAARRRLRRATVWDARGHLVDLAGRPAVCVNPVTGGTGEAQVPARLHRGATNATGLEWGARPALMAREVATQCREGLLRHTWPDLESFRETGNWADRRKARPYNLFYGDLEADVADRLAIYAKAGG</sequence>
<evidence type="ECO:0000313" key="2">
    <source>
        <dbReference type="EMBL" id="MBB3871015.1"/>
    </source>
</evidence>
<keyword evidence="1" id="KW-1133">Transmembrane helix</keyword>
<evidence type="ECO:0000256" key="1">
    <source>
        <dbReference type="SAM" id="Phobius"/>
    </source>
</evidence>
<dbReference type="Pfam" id="PF11288">
    <property type="entry name" value="DUF3089"/>
    <property type="match status" value="1"/>
</dbReference>
<reference evidence="2 3" key="1">
    <citation type="submission" date="2020-08" db="EMBL/GenBank/DDBJ databases">
        <title>Genomic Encyclopedia of Type Strains, Phase IV (KMG-IV): sequencing the most valuable type-strain genomes for metagenomic binning, comparative biology and taxonomic classification.</title>
        <authorList>
            <person name="Goeker M."/>
        </authorList>
    </citation>
    <scope>NUCLEOTIDE SEQUENCE [LARGE SCALE GENOMIC DNA]</scope>
    <source>
        <strain evidence="2 3">DSM 14878</strain>
    </source>
</reference>
<dbReference type="InterPro" id="IPR029058">
    <property type="entry name" value="AB_hydrolase_fold"/>
</dbReference>
<protein>
    <recommendedName>
        <fullName evidence="4">DUF3089 domain-containing protein</fullName>
    </recommendedName>
</protein>
<evidence type="ECO:0000313" key="3">
    <source>
        <dbReference type="Proteomes" id="UP000532936"/>
    </source>
</evidence>
<organism evidence="2 3">
    <name type="scientific">Brevundimonas mediterranea</name>
    <dbReference type="NCBI Taxonomy" id="74329"/>
    <lineage>
        <taxon>Bacteria</taxon>
        <taxon>Pseudomonadati</taxon>
        <taxon>Pseudomonadota</taxon>
        <taxon>Alphaproteobacteria</taxon>
        <taxon>Caulobacterales</taxon>
        <taxon>Caulobacteraceae</taxon>
        <taxon>Brevundimonas</taxon>
    </lineage>
</organism>
<gene>
    <name evidence="2" type="ORF">GGR11_000529</name>
</gene>
<comment type="caution">
    <text evidence="2">The sequence shown here is derived from an EMBL/GenBank/DDBJ whole genome shotgun (WGS) entry which is preliminary data.</text>
</comment>
<dbReference type="RefSeq" id="WP_183195275.1">
    <property type="nucleotide sequence ID" value="NZ_JACIDA010000001.1"/>
</dbReference>
<name>A0A7W6EYJ6_9CAUL</name>